<keyword evidence="2" id="KW-0812">Transmembrane</keyword>
<dbReference type="EMBL" id="JASKMB010000012">
    <property type="protein sequence ID" value="MDT6971326.1"/>
    <property type="molecule type" value="Genomic_DNA"/>
</dbReference>
<reference evidence="3 4" key="1">
    <citation type="submission" date="2023-05" db="EMBL/GenBank/DDBJ databases">
        <title>Streptomyces fuscus sp. nov., a brown-black pigment producing actinomyces isolated from dry sand of Sea duck farm.</title>
        <authorList>
            <person name="Xie J."/>
            <person name="Shen N."/>
        </authorList>
    </citation>
    <scope>NUCLEOTIDE SEQUENCE [LARGE SCALE GENOMIC DNA]</scope>
    <source>
        <strain evidence="3 4">CGMCC 4.1883</strain>
    </source>
</reference>
<evidence type="ECO:0000256" key="1">
    <source>
        <dbReference type="SAM" id="MobiDB-lite"/>
    </source>
</evidence>
<evidence type="ECO:0000313" key="4">
    <source>
        <dbReference type="Proteomes" id="UP001257895"/>
    </source>
</evidence>
<keyword evidence="4" id="KW-1185">Reference proteome</keyword>
<keyword evidence="2" id="KW-0472">Membrane</keyword>
<protein>
    <submittedName>
        <fullName evidence="3">Uncharacterized protein</fullName>
    </submittedName>
</protein>
<comment type="caution">
    <text evidence="3">The sequence shown here is derived from an EMBL/GenBank/DDBJ whole genome shotgun (WGS) entry which is preliminary data.</text>
</comment>
<evidence type="ECO:0000313" key="3">
    <source>
        <dbReference type="EMBL" id="MDT6971326.1"/>
    </source>
</evidence>
<evidence type="ECO:0000256" key="2">
    <source>
        <dbReference type="SAM" id="Phobius"/>
    </source>
</evidence>
<sequence length="120" mass="11148">MAVVLVLAFGFVLTIASLVIWSVIRGMSRSWTGRHTPPGARRSHGVGGGPGAGAAGVRGPASAHGVGGDPTPPGWWAADSGGGSSTGSSGDTSASCGGGSSCGSPSSCGGGSSSSCGSSG</sequence>
<gene>
    <name evidence="3" type="ORF">QNO05_15935</name>
</gene>
<name>A0ABU3J8G3_9ACTN</name>
<dbReference type="Proteomes" id="UP001257895">
    <property type="component" value="Unassembled WGS sequence"/>
</dbReference>
<organism evidence="3 4">
    <name type="scientific">Streptomyces thermocarboxydus</name>
    <dbReference type="NCBI Taxonomy" id="59299"/>
    <lineage>
        <taxon>Bacteria</taxon>
        <taxon>Bacillati</taxon>
        <taxon>Actinomycetota</taxon>
        <taxon>Actinomycetes</taxon>
        <taxon>Kitasatosporales</taxon>
        <taxon>Streptomycetaceae</taxon>
        <taxon>Streptomyces</taxon>
    </lineage>
</organism>
<feature type="compositionally biased region" description="Low complexity" evidence="1">
    <location>
        <begin position="86"/>
        <end position="95"/>
    </location>
</feature>
<feature type="region of interest" description="Disordered" evidence="1">
    <location>
        <begin position="29"/>
        <end position="120"/>
    </location>
</feature>
<feature type="compositionally biased region" description="Gly residues" evidence="1">
    <location>
        <begin position="45"/>
        <end position="56"/>
    </location>
</feature>
<keyword evidence="2" id="KW-1133">Transmembrane helix</keyword>
<dbReference type="RefSeq" id="WP_078504530.1">
    <property type="nucleotide sequence ID" value="NZ_BAAAGV010000003.1"/>
</dbReference>
<feature type="transmembrane region" description="Helical" evidence="2">
    <location>
        <begin position="6"/>
        <end position="24"/>
    </location>
</feature>
<proteinExistence type="predicted"/>
<feature type="compositionally biased region" description="Low complexity" evidence="1">
    <location>
        <begin position="102"/>
        <end position="120"/>
    </location>
</feature>
<accession>A0ABU3J8G3</accession>